<evidence type="ECO:0000313" key="2">
    <source>
        <dbReference type="Proteomes" id="UP000217790"/>
    </source>
</evidence>
<sequence>MASRDVWIEGSRTTTVTTLFTRDFRRCLLLTPLSRGPHGKFGCLAIVVNAGAVYSHNPQCRTFVRWISNDTGLH</sequence>
<protein>
    <submittedName>
        <fullName evidence="1">Uncharacterized protein</fullName>
    </submittedName>
</protein>
<accession>A0A2H3CSE5</accession>
<dbReference type="InParanoid" id="A0A2H3CSE5"/>
<reference evidence="2" key="1">
    <citation type="journal article" date="2017" name="Nat. Ecol. Evol.">
        <title>Genome expansion and lineage-specific genetic innovations in the forest pathogenic fungi Armillaria.</title>
        <authorList>
            <person name="Sipos G."/>
            <person name="Prasanna A.N."/>
            <person name="Walter M.C."/>
            <person name="O'Connor E."/>
            <person name="Balint B."/>
            <person name="Krizsan K."/>
            <person name="Kiss B."/>
            <person name="Hess J."/>
            <person name="Varga T."/>
            <person name="Slot J."/>
            <person name="Riley R."/>
            <person name="Boka B."/>
            <person name="Rigling D."/>
            <person name="Barry K."/>
            <person name="Lee J."/>
            <person name="Mihaltcheva S."/>
            <person name="LaButti K."/>
            <person name="Lipzen A."/>
            <person name="Waldron R."/>
            <person name="Moloney N.M."/>
            <person name="Sperisen C."/>
            <person name="Kredics L."/>
            <person name="Vagvoelgyi C."/>
            <person name="Patrignani A."/>
            <person name="Fitzpatrick D."/>
            <person name="Nagy I."/>
            <person name="Doyle S."/>
            <person name="Anderson J.B."/>
            <person name="Grigoriev I.V."/>
            <person name="Gueldener U."/>
            <person name="Muensterkoetter M."/>
            <person name="Nagy L.G."/>
        </authorList>
    </citation>
    <scope>NUCLEOTIDE SEQUENCE [LARGE SCALE GENOMIC DNA]</scope>
    <source>
        <strain evidence="2">Ar21-2</strain>
    </source>
</reference>
<organism evidence="1 2">
    <name type="scientific">Armillaria gallica</name>
    <name type="common">Bulbous honey fungus</name>
    <name type="synonym">Armillaria bulbosa</name>
    <dbReference type="NCBI Taxonomy" id="47427"/>
    <lineage>
        <taxon>Eukaryota</taxon>
        <taxon>Fungi</taxon>
        <taxon>Dikarya</taxon>
        <taxon>Basidiomycota</taxon>
        <taxon>Agaricomycotina</taxon>
        <taxon>Agaricomycetes</taxon>
        <taxon>Agaricomycetidae</taxon>
        <taxon>Agaricales</taxon>
        <taxon>Marasmiineae</taxon>
        <taxon>Physalacriaceae</taxon>
        <taxon>Armillaria</taxon>
    </lineage>
</organism>
<dbReference type="Proteomes" id="UP000217790">
    <property type="component" value="Unassembled WGS sequence"/>
</dbReference>
<keyword evidence="2" id="KW-1185">Reference proteome</keyword>
<dbReference type="EMBL" id="KZ293696">
    <property type="protein sequence ID" value="PBK84780.1"/>
    <property type="molecule type" value="Genomic_DNA"/>
</dbReference>
<evidence type="ECO:0000313" key="1">
    <source>
        <dbReference type="EMBL" id="PBK84780.1"/>
    </source>
</evidence>
<proteinExistence type="predicted"/>
<gene>
    <name evidence="1" type="ORF">ARMGADRAFT_1018451</name>
</gene>
<dbReference type="AlphaFoldDB" id="A0A2H3CSE5"/>
<name>A0A2H3CSE5_ARMGA</name>